<feature type="compositionally biased region" description="Low complexity" evidence="1">
    <location>
        <begin position="371"/>
        <end position="383"/>
    </location>
</feature>
<dbReference type="InterPro" id="IPR039684">
    <property type="entry name" value="FANCG"/>
</dbReference>
<dbReference type="GO" id="GO:0036297">
    <property type="term" value="P:interstrand cross-link repair"/>
    <property type="evidence" value="ECO:0007669"/>
    <property type="project" value="InterPro"/>
</dbReference>
<keyword evidence="3" id="KW-1185">Reference proteome</keyword>
<comment type="caution">
    <text evidence="2">The sequence shown here is derived from an EMBL/GenBank/DDBJ whole genome shotgun (WGS) entry which is preliminary data.</text>
</comment>
<dbReference type="InterPro" id="IPR011990">
    <property type="entry name" value="TPR-like_helical_dom_sf"/>
</dbReference>
<dbReference type="SMART" id="SM00028">
    <property type="entry name" value="TPR"/>
    <property type="match status" value="2"/>
</dbReference>
<dbReference type="Proteomes" id="UP000678393">
    <property type="component" value="Unassembled WGS sequence"/>
</dbReference>
<dbReference type="InterPro" id="IPR019734">
    <property type="entry name" value="TPR_rpt"/>
</dbReference>
<feature type="compositionally biased region" description="Basic and acidic residues" evidence="1">
    <location>
        <begin position="357"/>
        <end position="370"/>
    </location>
</feature>
<accession>A0A8S3ZWI2</accession>
<dbReference type="OrthoDB" id="6064686at2759"/>
<name>A0A8S3ZWI2_9EUPU</name>
<dbReference type="GO" id="GO:0043240">
    <property type="term" value="C:Fanconi anaemia nuclear complex"/>
    <property type="evidence" value="ECO:0007669"/>
    <property type="project" value="InterPro"/>
</dbReference>
<evidence type="ECO:0000256" key="1">
    <source>
        <dbReference type="SAM" id="MobiDB-lite"/>
    </source>
</evidence>
<reference evidence="2" key="1">
    <citation type="submission" date="2021-04" db="EMBL/GenBank/DDBJ databases">
        <authorList>
            <consortium name="Molecular Ecology Group"/>
        </authorList>
    </citation>
    <scope>NUCLEOTIDE SEQUENCE</scope>
</reference>
<feature type="non-terminal residue" evidence="2">
    <location>
        <position position="1"/>
    </location>
</feature>
<dbReference type="SUPFAM" id="SSF48452">
    <property type="entry name" value="TPR-like"/>
    <property type="match status" value="1"/>
</dbReference>
<dbReference type="EMBL" id="CAJHNH020006545">
    <property type="protein sequence ID" value="CAG5133849.1"/>
    <property type="molecule type" value="Genomic_DNA"/>
</dbReference>
<evidence type="ECO:0000313" key="3">
    <source>
        <dbReference type="Proteomes" id="UP000678393"/>
    </source>
</evidence>
<organism evidence="2 3">
    <name type="scientific">Candidula unifasciata</name>
    <dbReference type="NCBI Taxonomy" id="100452"/>
    <lineage>
        <taxon>Eukaryota</taxon>
        <taxon>Metazoa</taxon>
        <taxon>Spiralia</taxon>
        <taxon>Lophotrochozoa</taxon>
        <taxon>Mollusca</taxon>
        <taxon>Gastropoda</taxon>
        <taxon>Heterobranchia</taxon>
        <taxon>Euthyneura</taxon>
        <taxon>Panpulmonata</taxon>
        <taxon>Eupulmonata</taxon>
        <taxon>Stylommatophora</taxon>
        <taxon>Helicina</taxon>
        <taxon>Helicoidea</taxon>
        <taxon>Geomitridae</taxon>
        <taxon>Candidula</taxon>
    </lineage>
</organism>
<dbReference type="Gene3D" id="1.25.40.10">
    <property type="entry name" value="Tetratricopeptide repeat domain"/>
    <property type="match status" value="1"/>
</dbReference>
<dbReference type="AlphaFoldDB" id="A0A8S3ZWI2"/>
<gene>
    <name evidence="2" type="ORF">CUNI_LOCUS19407</name>
</gene>
<evidence type="ECO:0000313" key="2">
    <source>
        <dbReference type="EMBL" id="CAG5133849.1"/>
    </source>
</evidence>
<dbReference type="PANTHER" id="PTHR15254:SF2">
    <property type="entry name" value="FANCONI ANEMIA GROUP G PROTEIN"/>
    <property type="match status" value="1"/>
</dbReference>
<sequence length="392" mass="44552">MGSGKETDIELAVKKIVKVVQDPISRFRLFDSLGRLVLLCSLCCVYSRQKGELEKTKSLLVSLGQLVKTVGKSVLEEAFPYKQGLILCKQNNNKLADETSICVGDFVRLITLSSELTLEIGSVQHREWQWLDTFLQCNRLIKKDQYVSAMKKLELELSQPLDPEAKAVLLCQFATCYQKQGCPQLAIQTYKDALHVYKEHHPVLLHLADIYDVVGQQELKLEILNLLVKMLSARSVRNERRMFTTNFEAIVMAVFQFMPRVTLVCAVHSLARCCAQIHRYKEAAEHYLKLLDLLKNIENFTLESNSDEPLLNTDVRELVVETVETLALAQRHSECLSLCDEFYPILSTDGMLPHLSQHKESETNKEDGAHSQHSLFSLSQHSQSPDEIINCS</sequence>
<dbReference type="PANTHER" id="PTHR15254">
    <property type="entry name" value="FANCONI ANEMIA GROUP G PROTEIN FAMILY MEMBER"/>
    <property type="match status" value="1"/>
</dbReference>
<proteinExistence type="predicted"/>
<protein>
    <submittedName>
        <fullName evidence="2">Uncharacterized protein</fullName>
    </submittedName>
</protein>
<feature type="region of interest" description="Disordered" evidence="1">
    <location>
        <begin position="357"/>
        <end position="392"/>
    </location>
</feature>